<proteinExistence type="predicted"/>
<gene>
    <name evidence="3" type="ORF">MUK42_36779</name>
</gene>
<dbReference type="AlphaFoldDB" id="A0A9E7FQ76"/>
<dbReference type="EMBL" id="CP097506">
    <property type="protein sequence ID" value="URD99984.1"/>
    <property type="molecule type" value="Genomic_DNA"/>
</dbReference>
<feature type="non-terminal residue" evidence="3">
    <location>
        <position position="1"/>
    </location>
</feature>
<sequence length="109" mass="11791">QAHWFGQHNWVRVGLVSVSSLAGAAHLIRLNCPPFAVGAGRRASSGISSFSTPLSNPPRWKPPSLIPPHHEAETPEDDIAAGRCQVRVLQPEVAYSSSVVVLFLLLFMP</sequence>
<protein>
    <submittedName>
        <fullName evidence="3">Uncharacterized protein</fullName>
    </submittedName>
</protein>
<feature type="compositionally biased region" description="Pro residues" evidence="1">
    <location>
        <begin position="55"/>
        <end position="66"/>
    </location>
</feature>
<keyword evidence="2" id="KW-0732">Signal</keyword>
<evidence type="ECO:0000313" key="4">
    <source>
        <dbReference type="Proteomes" id="UP001055439"/>
    </source>
</evidence>
<dbReference type="Proteomes" id="UP001055439">
    <property type="component" value="Chromosome 4"/>
</dbReference>
<evidence type="ECO:0000256" key="1">
    <source>
        <dbReference type="SAM" id="MobiDB-lite"/>
    </source>
</evidence>
<feature type="chain" id="PRO_5039491734" evidence="2">
    <location>
        <begin position="25"/>
        <end position="109"/>
    </location>
</feature>
<feature type="signal peptide" evidence="2">
    <location>
        <begin position="1"/>
        <end position="24"/>
    </location>
</feature>
<accession>A0A9E7FQ76</accession>
<feature type="region of interest" description="Disordered" evidence="1">
    <location>
        <begin position="40"/>
        <end position="77"/>
    </location>
</feature>
<name>A0A9E7FQ76_9LILI</name>
<keyword evidence="4" id="KW-1185">Reference proteome</keyword>
<organism evidence="3 4">
    <name type="scientific">Musa troglodytarum</name>
    <name type="common">fe'i banana</name>
    <dbReference type="NCBI Taxonomy" id="320322"/>
    <lineage>
        <taxon>Eukaryota</taxon>
        <taxon>Viridiplantae</taxon>
        <taxon>Streptophyta</taxon>
        <taxon>Embryophyta</taxon>
        <taxon>Tracheophyta</taxon>
        <taxon>Spermatophyta</taxon>
        <taxon>Magnoliopsida</taxon>
        <taxon>Liliopsida</taxon>
        <taxon>Zingiberales</taxon>
        <taxon>Musaceae</taxon>
        <taxon>Musa</taxon>
    </lineage>
</organism>
<reference evidence="3" key="1">
    <citation type="submission" date="2022-05" db="EMBL/GenBank/DDBJ databases">
        <title>The Musa troglodytarum L. genome provides insights into the mechanism of non-climacteric behaviour and enrichment of carotenoids.</title>
        <authorList>
            <person name="Wang J."/>
        </authorList>
    </citation>
    <scope>NUCLEOTIDE SEQUENCE</scope>
    <source>
        <tissue evidence="3">Leaf</tissue>
    </source>
</reference>
<evidence type="ECO:0000256" key="2">
    <source>
        <dbReference type="SAM" id="SignalP"/>
    </source>
</evidence>
<evidence type="ECO:0000313" key="3">
    <source>
        <dbReference type="EMBL" id="URD99984.1"/>
    </source>
</evidence>
<feature type="compositionally biased region" description="Low complexity" evidence="1">
    <location>
        <begin position="40"/>
        <end position="51"/>
    </location>
</feature>